<evidence type="ECO:0008006" key="5">
    <source>
        <dbReference type="Google" id="ProtNLM"/>
    </source>
</evidence>
<name>A0ABS0H9B1_9ACTN</name>
<sequence>MRRTGYAMMLLVAGTLLAGCADRGGPDQGASAPPTPLESGTTSPAPADPAGLIGSWSVAEADEGEGAILRLASDGARLFDRCGVWLGSWRADPNGLFVVGLFGLSGPDGTEGCALESTPGWLSRASGFRSNGDGRILVDDQGDQTARLLPGATPTAGPNLAPSEVEPPVVTDEVRRSFAPAVELPATLLPATRAGLVDRWVPIGGRAPKAYVELGADGGWSGSDGCNGTSGRWVAGPAGALLATTGPSTLVGCASVPVGSWLGDAWRAGLDGDVLVLLDARGGEIGRLRRA</sequence>
<gene>
    <name evidence="3" type="ORF">I0C86_39945</name>
</gene>
<keyword evidence="2" id="KW-0732">Signal</keyword>
<feature type="region of interest" description="Disordered" evidence="1">
    <location>
        <begin position="24"/>
        <end position="52"/>
    </location>
</feature>
<feature type="chain" id="PRO_5045047528" description="META domain-containing protein" evidence="2">
    <location>
        <begin position="19"/>
        <end position="291"/>
    </location>
</feature>
<keyword evidence="4" id="KW-1185">Reference proteome</keyword>
<feature type="signal peptide" evidence="2">
    <location>
        <begin position="1"/>
        <end position="18"/>
    </location>
</feature>
<proteinExistence type="predicted"/>
<protein>
    <recommendedName>
        <fullName evidence="5">META domain-containing protein</fullName>
    </recommendedName>
</protein>
<organism evidence="3 4">
    <name type="scientific">Plantactinospora alkalitolerans</name>
    <dbReference type="NCBI Taxonomy" id="2789879"/>
    <lineage>
        <taxon>Bacteria</taxon>
        <taxon>Bacillati</taxon>
        <taxon>Actinomycetota</taxon>
        <taxon>Actinomycetes</taxon>
        <taxon>Micromonosporales</taxon>
        <taxon>Micromonosporaceae</taxon>
        <taxon>Plantactinospora</taxon>
    </lineage>
</organism>
<dbReference type="PROSITE" id="PS51257">
    <property type="entry name" value="PROKAR_LIPOPROTEIN"/>
    <property type="match status" value="1"/>
</dbReference>
<dbReference type="RefSeq" id="WP_196206515.1">
    <property type="nucleotide sequence ID" value="NZ_JADPUN010000410.1"/>
</dbReference>
<evidence type="ECO:0000313" key="3">
    <source>
        <dbReference type="EMBL" id="MBF9135052.1"/>
    </source>
</evidence>
<dbReference type="EMBL" id="JADPUN010000410">
    <property type="protein sequence ID" value="MBF9135052.1"/>
    <property type="molecule type" value="Genomic_DNA"/>
</dbReference>
<accession>A0ABS0H9B1</accession>
<evidence type="ECO:0000256" key="2">
    <source>
        <dbReference type="SAM" id="SignalP"/>
    </source>
</evidence>
<dbReference type="Proteomes" id="UP000638560">
    <property type="component" value="Unassembled WGS sequence"/>
</dbReference>
<reference evidence="3 4" key="1">
    <citation type="submission" date="2020-11" db="EMBL/GenBank/DDBJ databases">
        <title>A novel isolate from a Black sea contaminated sediment with potential to produce alkanes: Plantactinospora alkalitolerans sp. nov.</title>
        <authorList>
            <person name="Carro L."/>
            <person name="Veyisoglu A."/>
            <person name="Guven K."/>
            <person name="Schumann P."/>
            <person name="Klenk H.-P."/>
            <person name="Sahin N."/>
        </authorList>
    </citation>
    <scope>NUCLEOTIDE SEQUENCE [LARGE SCALE GENOMIC DNA]</scope>
    <source>
        <strain evidence="3 4">S1510</strain>
    </source>
</reference>
<evidence type="ECO:0000313" key="4">
    <source>
        <dbReference type="Proteomes" id="UP000638560"/>
    </source>
</evidence>
<comment type="caution">
    <text evidence="3">The sequence shown here is derived from an EMBL/GenBank/DDBJ whole genome shotgun (WGS) entry which is preliminary data.</text>
</comment>
<evidence type="ECO:0000256" key="1">
    <source>
        <dbReference type="SAM" id="MobiDB-lite"/>
    </source>
</evidence>